<dbReference type="GO" id="GO:0008270">
    <property type="term" value="F:zinc ion binding"/>
    <property type="evidence" value="ECO:0007669"/>
    <property type="project" value="UniProtKB-KW"/>
</dbReference>
<dbReference type="PANTHER" id="PTHR35391:SF7">
    <property type="entry name" value="C2H2-TYPE DOMAIN-CONTAINING PROTEIN"/>
    <property type="match status" value="1"/>
</dbReference>
<dbReference type="eggNOG" id="ENOG502SUJA">
    <property type="taxonomic scope" value="Eukaryota"/>
</dbReference>
<dbReference type="SMART" id="SM00355">
    <property type="entry name" value="ZnF_C2H2"/>
    <property type="match status" value="3"/>
</dbReference>
<accession>U4L7W8</accession>
<evidence type="ECO:0000259" key="4">
    <source>
        <dbReference type="PROSITE" id="PS50157"/>
    </source>
</evidence>
<dbReference type="PROSITE" id="PS00028">
    <property type="entry name" value="ZINC_FINGER_C2H2_1"/>
    <property type="match status" value="1"/>
</dbReference>
<reference evidence="5 6" key="1">
    <citation type="journal article" date="2013" name="PLoS Genet.">
        <title>The genome and development-dependent transcriptomes of Pyronema confluens: a window into fungal evolution.</title>
        <authorList>
            <person name="Traeger S."/>
            <person name="Altegoer F."/>
            <person name="Freitag M."/>
            <person name="Gabaldon T."/>
            <person name="Kempken F."/>
            <person name="Kumar A."/>
            <person name="Marcet-Houben M."/>
            <person name="Poggeler S."/>
            <person name="Stajich J.E."/>
            <person name="Nowrousian M."/>
        </authorList>
    </citation>
    <scope>NUCLEOTIDE SEQUENCE [LARGE SCALE GENOMIC DNA]</scope>
    <source>
        <strain evidence="6">CBS 100304</strain>
        <tissue evidence="5">Vegetative mycelium</tissue>
    </source>
</reference>
<feature type="compositionally biased region" description="Basic and acidic residues" evidence="3">
    <location>
        <begin position="475"/>
        <end position="489"/>
    </location>
</feature>
<keyword evidence="2" id="KW-0694">RNA-binding</keyword>
<sequence>MYFGVTSHDVHDGHTHLEAPAIGISGDLFDLNCKLFRFLRRSELCSDRESDEAWLADNEAGRFRLWGDGFDAKEGGLHELLEHSSLGGTVVSLLVGVARKLQKYVPKDSELFKDVAKNAEKAEYIYPDAIEDDDDDEDVPLLEDLEDIKAFNDGLYELTPFLESIPVVYDQELVVTLPTLINPVTIEVSEAKALHVNIIDKFPEAAHNPELVGRLADTNLQRQKRLRELKATHEKEIETGDKAEDDDAWDNDIRSHAPSRTTNTTSWSRSSSLPSTADSLFSSYARSEASASSYSSVDLARVGRTDIPPPPVPLGEDVVFECNLCFQEQHHIQNKYLWKKHVFRDLQSYSCSFLHCPLPRTHLFSSRTEWIEHEFSVHRILLSWVCIKDCGQEFEDEEHFKGHLKNTHLGPTATDSEVNEITRKCQRQNPLPEIQKTTCPLCREIIPETRRSIRQHLGRHMEEISLFVVPPENYHGYEEEPESDGHSESSSEPETPWEMTQRESLERGMQDSVVTMREDALGAMEDIELDIDPRERELISPFVNLHITPTPTDFERANEEQPATTTETSDSSQPITRTITVPHRYHGQLIGSSGTTLQKLIGDAGGPVRKSEQSQIVNFPGRDSNSNSVVIRGNKTMVEEIIKGIKAKVESFEQKEQKRAGKGKKSMQGESSGASQASQGAQQGASSKMISSTQSAQSETTQKAEIFGREVDRAHLDDHPEPERRKKQRRRRRGKSDFQEGVDGEN</sequence>
<dbReference type="InterPro" id="IPR036612">
    <property type="entry name" value="KH_dom_type_1_sf"/>
</dbReference>
<feature type="compositionally biased region" description="Basic and acidic residues" evidence="3">
    <location>
        <begin position="500"/>
        <end position="509"/>
    </location>
</feature>
<dbReference type="AlphaFoldDB" id="U4L7W8"/>
<feature type="compositionally biased region" description="Basic and acidic residues" evidence="3">
    <location>
        <begin position="706"/>
        <end position="724"/>
    </location>
</feature>
<proteinExistence type="predicted"/>
<dbReference type="PANTHER" id="PTHR35391">
    <property type="entry name" value="C2H2-TYPE DOMAIN-CONTAINING PROTEIN-RELATED"/>
    <property type="match status" value="1"/>
</dbReference>
<dbReference type="EMBL" id="HF935726">
    <property type="protein sequence ID" value="CCX12878.1"/>
    <property type="molecule type" value="Genomic_DNA"/>
</dbReference>
<protein>
    <submittedName>
        <fullName evidence="5">Similar to KH domain-containing protein C550.14 acc. no. O59810</fullName>
    </submittedName>
</protein>
<dbReference type="InterPro" id="IPR004088">
    <property type="entry name" value="KH_dom_type_1"/>
</dbReference>
<evidence type="ECO:0000256" key="1">
    <source>
        <dbReference type="PROSITE-ProRule" id="PRU00042"/>
    </source>
</evidence>
<keyword evidence="6" id="KW-1185">Reference proteome</keyword>
<dbReference type="STRING" id="1076935.U4L7W8"/>
<feature type="region of interest" description="Disordered" evidence="3">
    <location>
        <begin position="474"/>
        <end position="510"/>
    </location>
</feature>
<dbReference type="PROSITE" id="PS50157">
    <property type="entry name" value="ZINC_FINGER_C2H2_2"/>
    <property type="match status" value="1"/>
</dbReference>
<feature type="compositionally biased region" description="Basic and acidic residues" evidence="3">
    <location>
        <begin position="231"/>
        <end position="242"/>
    </location>
</feature>
<keyword evidence="1" id="KW-0862">Zinc</keyword>
<evidence type="ECO:0000313" key="5">
    <source>
        <dbReference type="EMBL" id="CCX12878.1"/>
    </source>
</evidence>
<feature type="region of interest" description="Disordered" evidence="3">
    <location>
        <begin position="231"/>
        <end position="276"/>
    </location>
</feature>
<dbReference type="PROSITE" id="PS50084">
    <property type="entry name" value="KH_TYPE_1"/>
    <property type="match status" value="1"/>
</dbReference>
<dbReference type="SMART" id="SM00322">
    <property type="entry name" value="KH"/>
    <property type="match status" value="1"/>
</dbReference>
<keyword evidence="1" id="KW-0863">Zinc-finger</keyword>
<keyword evidence="1" id="KW-0479">Metal-binding</keyword>
<organism evidence="5 6">
    <name type="scientific">Pyronema omphalodes (strain CBS 100304)</name>
    <name type="common">Pyronema confluens</name>
    <dbReference type="NCBI Taxonomy" id="1076935"/>
    <lineage>
        <taxon>Eukaryota</taxon>
        <taxon>Fungi</taxon>
        <taxon>Dikarya</taxon>
        <taxon>Ascomycota</taxon>
        <taxon>Pezizomycotina</taxon>
        <taxon>Pezizomycetes</taxon>
        <taxon>Pezizales</taxon>
        <taxon>Pyronemataceae</taxon>
        <taxon>Pyronema</taxon>
    </lineage>
</organism>
<feature type="region of interest" description="Disordered" evidence="3">
    <location>
        <begin position="652"/>
        <end position="746"/>
    </location>
</feature>
<feature type="compositionally biased region" description="Low complexity" evidence="3">
    <location>
        <begin position="258"/>
        <end position="276"/>
    </location>
</feature>
<evidence type="ECO:0000256" key="2">
    <source>
        <dbReference type="PROSITE-ProRule" id="PRU00117"/>
    </source>
</evidence>
<feature type="compositionally biased region" description="Low complexity" evidence="3">
    <location>
        <begin position="668"/>
        <end position="701"/>
    </location>
</feature>
<feature type="domain" description="C2H2-type" evidence="4">
    <location>
        <begin position="384"/>
        <end position="413"/>
    </location>
</feature>
<feature type="compositionally biased region" description="Basic residues" evidence="3">
    <location>
        <begin position="725"/>
        <end position="734"/>
    </location>
</feature>
<evidence type="ECO:0000313" key="6">
    <source>
        <dbReference type="Proteomes" id="UP000018144"/>
    </source>
</evidence>
<dbReference type="Gene3D" id="3.30.1370.10">
    <property type="entry name" value="K Homology domain, type 1"/>
    <property type="match status" value="1"/>
</dbReference>
<dbReference type="OrthoDB" id="5351196at2759"/>
<dbReference type="InterPro" id="IPR004087">
    <property type="entry name" value="KH_dom"/>
</dbReference>
<dbReference type="SUPFAM" id="SSF54791">
    <property type="entry name" value="Eukaryotic type KH-domain (KH-domain type I)"/>
    <property type="match status" value="1"/>
</dbReference>
<dbReference type="Pfam" id="PF26082">
    <property type="entry name" value="zf-C2H2_AcuF"/>
    <property type="match status" value="1"/>
</dbReference>
<evidence type="ECO:0000256" key="3">
    <source>
        <dbReference type="SAM" id="MobiDB-lite"/>
    </source>
</evidence>
<name>U4L7W8_PYROM</name>
<dbReference type="GO" id="GO:0003723">
    <property type="term" value="F:RNA binding"/>
    <property type="evidence" value="ECO:0007669"/>
    <property type="project" value="UniProtKB-UniRule"/>
</dbReference>
<dbReference type="CDD" id="cd22450">
    <property type="entry name" value="KH-I_ScSCP160_rpt5"/>
    <property type="match status" value="1"/>
</dbReference>
<dbReference type="Proteomes" id="UP000018144">
    <property type="component" value="Unassembled WGS sequence"/>
</dbReference>
<feature type="compositionally biased region" description="Polar residues" evidence="3">
    <location>
        <begin position="561"/>
        <end position="574"/>
    </location>
</feature>
<dbReference type="Pfam" id="PF00013">
    <property type="entry name" value="KH_1"/>
    <property type="match status" value="1"/>
</dbReference>
<dbReference type="InterPro" id="IPR013087">
    <property type="entry name" value="Znf_C2H2_type"/>
</dbReference>
<gene>
    <name evidence="5" type="ORF">PCON_12472</name>
</gene>
<dbReference type="InterPro" id="IPR058925">
    <property type="entry name" value="zf-C2H2_AcuF"/>
</dbReference>
<feature type="region of interest" description="Disordered" evidence="3">
    <location>
        <begin position="549"/>
        <end position="574"/>
    </location>
</feature>